<dbReference type="KEGG" id="ptep:107447999"/>
<keyword evidence="2" id="KW-0524">Neurogenesis</keyword>
<comment type="subcellular location">
    <subcellularLocation>
        <location evidence="1">Nucleus</location>
    </subcellularLocation>
</comment>
<dbReference type="InterPro" id="IPR036638">
    <property type="entry name" value="HLH_DNA-bd_sf"/>
</dbReference>
<proteinExistence type="evidence at transcript level"/>
<dbReference type="InterPro" id="IPR011598">
    <property type="entry name" value="bHLH_dom"/>
</dbReference>
<dbReference type="GeneID" id="107447999"/>
<dbReference type="GO" id="GO:0000977">
    <property type="term" value="F:RNA polymerase II transcription regulatory region sequence-specific DNA binding"/>
    <property type="evidence" value="ECO:0007669"/>
    <property type="project" value="TreeGrafter"/>
</dbReference>
<dbReference type="GO" id="GO:0000981">
    <property type="term" value="F:DNA-binding transcription factor activity, RNA polymerase II-specific"/>
    <property type="evidence" value="ECO:0007669"/>
    <property type="project" value="TreeGrafter"/>
</dbReference>
<dbReference type="GO" id="GO:0007399">
    <property type="term" value="P:nervous system development"/>
    <property type="evidence" value="ECO:0007669"/>
    <property type="project" value="UniProtKB-KW"/>
</dbReference>
<dbReference type="PANTHER" id="PTHR23349">
    <property type="entry name" value="BASIC HELIX-LOOP-HELIX TRANSCRIPTION FACTOR, TWIST"/>
    <property type="match status" value="1"/>
</dbReference>
<reference evidence="6" key="1">
    <citation type="journal article" date="2016" name="Mol. Ecol. Resour.">
        <title>Evaluation of the impact of RNA preservation methods of spiders for de novo transcriptome assembly.</title>
        <authorList>
            <person name="Kono N."/>
            <person name="Nakamura H."/>
            <person name="Ito Y."/>
            <person name="Tomita M."/>
            <person name="Arakawa K."/>
        </authorList>
    </citation>
    <scope>NUCLEOTIDE SEQUENCE</scope>
    <source>
        <tissue evidence="6">Whole body</tissue>
    </source>
</reference>
<dbReference type="AlphaFoldDB" id="A0A2L2YUQ9"/>
<dbReference type="InterPro" id="IPR050283">
    <property type="entry name" value="E-box_TF_Regulators"/>
</dbReference>
<evidence type="ECO:0000256" key="4">
    <source>
        <dbReference type="ARBA" id="ARBA00023242"/>
    </source>
</evidence>
<evidence type="ECO:0000313" key="6">
    <source>
        <dbReference type="EMBL" id="LAA11881.1"/>
    </source>
</evidence>
<dbReference type="SUPFAM" id="SSF47459">
    <property type="entry name" value="HLH, helix-loop-helix DNA-binding domain"/>
    <property type="match status" value="1"/>
</dbReference>
<dbReference type="SMART" id="SM00353">
    <property type="entry name" value="HLH"/>
    <property type="match status" value="1"/>
</dbReference>
<organism evidence="6">
    <name type="scientific">Parasteatoda tepidariorum</name>
    <name type="common">Common house spider</name>
    <name type="synonym">Achaearanea tepidariorum</name>
    <dbReference type="NCBI Taxonomy" id="114398"/>
    <lineage>
        <taxon>Eukaryota</taxon>
        <taxon>Metazoa</taxon>
        <taxon>Ecdysozoa</taxon>
        <taxon>Arthropoda</taxon>
        <taxon>Chelicerata</taxon>
        <taxon>Arachnida</taxon>
        <taxon>Araneae</taxon>
        <taxon>Araneomorphae</taxon>
        <taxon>Entelegynae</taxon>
        <taxon>Araneoidea</taxon>
        <taxon>Theridiidae</taxon>
        <taxon>Parasteatoda</taxon>
    </lineage>
</organism>
<feature type="domain" description="BHLH" evidence="5">
    <location>
        <begin position="77"/>
        <end position="129"/>
    </location>
</feature>
<dbReference type="GO" id="GO:0005634">
    <property type="term" value="C:nucleus"/>
    <property type="evidence" value="ECO:0007669"/>
    <property type="project" value="UniProtKB-SubCell"/>
</dbReference>
<dbReference type="FunFam" id="4.10.280.10:FF:000029">
    <property type="entry name" value="Achaete-scute family bHLH transcription factor 1"/>
    <property type="match status" value="1"/>
</dbReference>
<keyword evidence="3" id="KW-0238">DNA-binding</keyword>
<sequence length="212" mass="24459">MVSPSVSMTIPNDFASYPPVMSLPWVQQPPNPYKLFTPQINPYPSSDLMVSANRRKSASRKGKQCYKHVPHKDKPPHLVARRNARERRRVQAVNSAFARLRKCVPIENRNKRLSKVKTLHKAIEYIKGLQMLLSDQSDSSFNYDTSNDDVFDLDEDVKDEREDSEIAEYLESDSVNKENKNQSWSSLSTDCESNYWTYNVPYHEIYPGSLPS</sequence>
<dbReference type="Pfam" id="PF00010">
    <property type="entry name" value="HLH"/>
    <property type="match status" value="1"/>
</dbReference>
<dbReference type="OrthoDB" id="6241467at2759"/>
<dbReference type="PANTHER" id="PTHR23349:SF108">
    <property type="entry name" value="BHLH DOMAIN-CONTAINING PROTEIN"/>
    <property type="match status" value="1"/>
</dbReference>
<keyword evidence="4" id="KW-0539">Nucleus</keyword>
<protein>
    <submittedName>
        <fullName evidence="6">Achaete-scute-like protein</fullName>
    </submittedName>
</protein>
<evidence type="ECO:0000256" key="1">
    <source>
        <dbReference type="ARBA" id="ARBA00004123"/>
    </source>
</evidence>
<dbReference type="CDD" id="cd11418">
    <property type="entry name" value="bHLH_TS_ASCL"/>
    <property type="match status" value="1"/>
</dbReference>
<name>A0A2L2YUQ9_PARTP</name>
<dbReference type="GO" id="GO:0046983">
    <property type="term" value="F:protein dimerization activity"/>
    <property type="evidence" value="ECO:0007669"/>
    <property type="project" value="InterPro"/>
</dbReference>
<evidence type="ECO:0000259" key="5">
    <source>
        <dbReference type="PROSITE" id="PS50888"/>
    </source>
</evidence>
<dbReference type="Gene3D" id="4.10.280.10">
    <property type="entry name" value="Helix-loop-helix DNA-binding domain"/>
    <property type="match status" value="1"/>
</dbReference>
<dbReference type="EMBL" id="IAAA01050808">
    <property type="protein sequence ID" value="LAA11881.1"/>
    <property type="molecule type" value="mRNA"/>
</dbReference>
<evidence type="ECO:0000256" key="2">
    <source>
        <dbReference type="ARBA" id="ARBA00022902"/>
    </source>
</evidence>
<evidence type="ECO:0000256" key="3">
    <source>
        <dbReference type="ARBA" id="ARBA00023125"/>
    </source>
</evidence>
<dbReference type="PROSITE" id="PS50888">
    <property type="entry name" value="BHLH"/>
    <property type="match status" value="1"/>
</dbReference>
<accession>A0A2L2YUQ9</accession>